<evidence type="ECO:0000256" key="8">
    <source>
        <dbReference type="ARBA" id="ARBA00072515"/>
    </source>
</evidence>
<dbReference type="CDD" id="cd00948">
    <property type="entry name" value="FBP_aldolase_I_a"/>
    <property type="match status" value="1"/>
</dbReference>
<dbReference type="NCBIfam" id="NF033379">
    <property type="entry name" value="FrucBisAld_I"/>
    <property type="match status" value="1"/>
</dbReference>
<protein>
    <recommendedName>
        <fullName evidence="8">Probable fructose-bisphosphate aldolase class 1</fullName>
        <ecNumber evidence="4">4.1.2.13</ecNumber>
    </recommendedName>
    <alternativeName>
        <fullName evidence="7">Fructose-bisphosphate aldolase class I</fullName>
    </alternativeName>
</protein>
<dbReference type="FunFam" id="3.20.20.70:FF:000140">
    <property type="entry name" value="Fructose-bisphosphate aldolase"/>
    <property type="match status" value="1"/>
</dbReference>
<dbReference type="Gene3D" id="3.20.20.70">
    <property type="entry name" value="Aldolase class I"/>
    <property type="match status" value="1"/>
</dbReference>
<evidence type="ECO:0000313" key="10">
    <source>
        <dbReference type="Proteomes" id="UP000094025"/>
    </source>
</evidence>
<evidence type="ECO:0000256" key="6">
    <source>
        <dbReference type="ARBA" id="ARBA00023239"/>
    </source>
</evidence>
<dbReference type="Proteomes" id="UP000094025">
    <property type="component" value="Unassembled WGS sequence"/>
</dbReference>
<evidence type="ECO:0000256" key="4">
    <source>
        <dbReference type="ARBA" id="ARBA00013068"/>
    </source>
</evidence>
<dbReference type="SUPFAM" id="SSF51569">
    <property type="entry name" value="Aldolase"/>
    <property type="match status" value="1"/>
</dbReference>
<dbReference type="OrthoDB" id="9793595at2"/>
<evidence type="ECO:0000256" key="2">
    <source>
        <dbReference type="ARBA" id="ARBA00004714"/>
    </source>
</evidence>
<dbReference type="EMBL" id="LPUX01000053">
    <property type="protein sequence ID" value="OAP40962.1"/>
    <property type="molecule type" value="Genomic_DNA"/>
</dbReference>
<dbReference type="PANTHER" id="PTHR11627">
    <property type="entry name" value="FRUCTOSE-BISPHOSPHATE ALDOLASE"/>
    <property type="match status" value="1"/>
</dbReference>
<keyword evidence="6" id="KW-0456">Lyase</keyword>
<dbReference type="Pfam" id="PF00274">
    <property type="entry name" value="Glycolytic"/>
    <property type="match status" value="1"/>
</dbReference>
<dbReference type="InterPro" id="IPR000741">
    <property type="entry name" value="FBA_I"/>
</dbReference>
<dbReference type="AlphaFoldDB" id="A0A178Y1H2"/>
<accession>A0A178Y1H2</accession>
<organism evidence="9 10">
    <name type="scientific">Sinorhizobium glycinis</name>
    <dbReference type="NCBI Taxonomy" id="1472378"/>
    <lineage>
        <taxon>Bacteria</taxon>
        <taxon>Pseudomonadati</taxon>
        <taxon>Pseudomonadota</taxon>
        <taxon>Alphaproteobacteria</taxon>
        <taxon>Hyphomicrobiales</taxon>
        <taxon>Rhizobiaceae</taxon>
        <taxon>Sinorhizobium/Ensifer group</taxon>
        <taxon>Sinorhizobium</taxon>
    </lineage>
</organism>
<name>A0A178Y1H2_9HYPH</name>
<evidence type="ECO:0000313" key="9">
    <source>
        <dbReference type="EMBL" id="OAP40962.1"/>
    </source>
</evidence>
<keyword evidence="5" id="KW-0324">Glycolysis</keyword>
<dbReference type="EC" id="4.1.2.13" evidence="4"/>
<comment type="caution">
    <text evidence="9">The sequence shown here is derived from an EMBL/GenBank/DDBJ whole genome shotgun (WGS) entry which is preliminary data.</text>
</comment>
<keyword evidence="10" id="KW-1185">Reference proteome</keyword>
<dbReference type="GO" id="GO:0006096">
    <property type="term" value="P:glycolytic process"/>
    <property type="evidence" value="ECO:0007669"/>
    <property type="project" value="UniProtKB-UniPathway"/>
</dbReference>
<dbReference type="UniPathway" id="UPA00109">
    <property type="reaction ID" value="UER00183"/>
</dbReference>
<dbReference type="RefSeq" id="WP_064241265.1">
    <property type="nucleotide sequence ID" value="NZ_LPUX01000053.1"/>
</dbReference>
<reference evidence="9 10" key="1">
    <citation type="journal article" date="2016" name="Int. J. Syst. Evol. Microbiol.">
        <title>Ensifer glycinis sp. nov., an novel rhizobial species associated with Glycine spp.</title>
        <authorList>
            <person name="Yan H."/>
            <person name="Yan J."/>
            <person name="Sui X.H."/>
            <person name="Wang E.T."/>
            <person name="Chen W.X."/>
            <person name="Zhang X.X."/>
            <person name="Chen W.F."/>
        </authorList>
    </citation>
    <scope>NUCLEOTIDE SEQUENCE [LARGE SCALE GENOMIC DNA]</scope>
    <source>
        <strain evidence="9 10">CCBAU 23380</strain>
    </source>
</reference>
<dbReference type="STRING" id="1472378.AU381_03485"/>
<dbReference type="InterPro" id="IPR013785">
    <property type="entry name" value="Aldolase_TIM"/>
</dbReference>
<comment type="pathway">
    <text evidence="2">Carbohydrate degradation; glycolysis; D-glyceraldehyde 3-phosphate and glycerone phosphate from D-glucose: step 4/4.</text>
</comment>
<comment type="catalytic activity">
    <reaction evidence="1">
        <text>beta-D-fructose 1,6-bisphosphate = D-glyceraldehyde 3-phosphate + dihydroxyacetone phosphate</text>
        <dbReference type="Rhea" id="RHEA:14729"/>
        <dbReference type="ChEBI" id="CHEBI:32966"/>
        <dbReference type="ChEBI" id="CHEBI:57642"/>
        <dbReference type="ChEBI" id="CHEBI:59776"/>
        <dbReference type="EC" id="4.1.2.13"/>
    </reaction>
</comment>
<evidence type="ECO:0000256" key="7">
    <source>
        <dbReference type="ARBA" id="ARBA00029799"/>
    </source>
</evidence>
<gene>
    <name evidence="9" type="ORF">AU381_03485</name>
</gene>
<evidence type="ECO:0000256" key="1">
    <source>
        <dbReference type="ARBA" id="ARBA00000441"/>
    </source>
</evidence>
<proteinExistence type="inferred from homology"/>
<evidence type="ECO:0000256" key="5">
    <source>
        <dbReference type="ARBA" id="ARBA00023152"/>
    </source>
</evidence>
<comment type="similarity">
    <text evidence="3">Belongs to the class I fructose-bisphosphate aldolase family.</text>
</comment>
<dbReference type="GO" id="GO:0004332">
    <property type="term" value="F:fructose-bisphosphate aldolase activity"/>
    <property type="evidence" value="ECO:0007669"/>
    <property type="project" value="UniProtKB-EC"/>
</dbReference>
<sequence length="339" mass="36648">MNHDLGSIAAALVAKGKGILAADETVPTLTKRFDALKIQSTEESRRTYREMLFASVGAAEFISGVIMHDETIRQKSSSGVSFAQLLSDQGILPGIKVDTGAKPLAGSFDEKITEGLDGLRDRLSEYRSMGARFAKWRAVIRIADNLPSAACVSANAHALGRYAALCQEQHLVPIVEPEVLMDGSHTIARCEEVTGVVLHAVFRALFEQRVVLECMLLKPNMVIAGEECSPPDKVKEVAVATLRCLRQHVPAAVPGIVFLSGGQDDLVATAHLNAINRLPGPNPWKISFSYGRALQDPALKAWHGRDENLQLGQQALYHRARCNGAASLGAYTDEMEALA</sequence>
<evidence type="ECO:0000256" key="3">
    <source>
        <dbReference type="ARBA" id="ARBA00010387"/>
    </source>
</evidence>